<accession>A0A7W8QQP7</accession>
<keyword evidence="4" id="KW-1185">Reference proteome</keyword>
<evidence type="ECO:0000256" key="1">
    <source>
        <dbReference type="SAM" id="MobiDB-lite"/>
    </source>
</evidence>
<dbReference type="EMBL" id="JACHDB010000001">
    <property type="protein sequence ID" value="MBB5434833.1"/>
    <property type="molecule type" value="Genomic_DNA"/>
</dbReference>
<dbReference type="GO" id="GO:1990281">
    <property type="term" value="C:efflux pump complex"/>
    <property type="evidence" value="ECO:0007669"/>
    <property type="project" value="TreeGrafter"/>
</dbReference>
<comment type="caution">
    <text evidence="3">The sequence shown here is derived from an EMBL/GenBank/DDBJ whole genome shotgun (WGS) entry which is preliminary data.</text>
</comment>
<dbReference type="PANTHER" id="PTHR30469:SF33">
    <property type="entry name" value="SLR1207 PROTEIN"/>
    <property type="match status" value="1"/>
</dbReference>
<dbReference type="RefSeq" id="WP_184395862.1">
    <property type="nucleotide sequence ID" value="NZ_BAAAJD010000003.1"/>
</dbReference>
<reference evidence="3 4" key="1">
    <citation type="submission" date="2020-08" db="EMBL/GenBank/DDBJ databases">
        <title>Sequencing the genomes of 1000 actinobacteria strains.</title>
        <authorList>
            <person name="Klenk H.-P."/>
        </authorList>
    </citation>
    <scope>NUCLEOTIDE SEQUENCE [LARGE SCALE GENOMIC DNA]</scope>
    <source>
        <strain evidence="3 4">DSM 44551</strain>
    </source>
</reference>
<feature type="region of interest" description="Disordered" evidence="1">
    <location>
        <begin position="92"/>
        <end position="129"/>
    </location>
</feature>
<feature type="compositionally biased region" description="Gly residues" evidence="1">
    <location>
        <begin position="210"/>
        <end position="221"/>
    </location>
</feature>
<proteinExistence type="predicted"/>
<feature type="compositionally biased region" description="Gly residues" evidence="1">
    <location>
        <begin position="112"/>
        <end position="123"/>
    </location>
</feature>
<name>A0A7W8QQP7_9ACTN</name>
<gene>
    <name evidence="3" type="ORF">HDA36_004917</name>
</gene>
<feature type="region of interest" description="Disordered" evidence="1">
    <location>
        <begin position="329"/>
        <end position="351"/>
    </location>
</feature>
<feature type="region of interest" description="Disordered" evidence="1">
    <location>
        <begin position="209"/>
        <end position="242"/>
    </location>
</feature>
<evidence type="ECO:0000313" key="3">
    <source>
        <dbReference type="EMBL" id="MBB5434833.1"/>
    </source>
</evidence>
<sequence>MKKWIIAAAVLVVLVSAGGTGWFLLRGGDDVPPDDMAVGAEEAMPVPVEHGSITDELVLDAKVEEEPEKKVVSKRGGTVTRVWVSDGQEVQEGAPIVSVRSEDAGTAPEPGEGSGDGAGGEGAGPQQPAATEVTVNAPVSGKVGGLKELAAGDPVEPGAAVASISREQFRAVAQVPANDLYRFYDDPEEITLKIDKGPPAQACRFLSIGEGEGSGGGGGGSAPEEEAGMEGEGGEGATSRISCRVPEDLQVFPGVTGKMSIVTGSADNALLVPVTAVRGGFEKGEVIVVGDGGGQETREVELGITDGESIQVVKGLEEGDQVLDPIPLEEGFDVPDSGGEEDEFADEEMVF</sequence>
<dbReference type="Pfam" id="PF25967">
    <property type="entry name" value="RND-MFP_C"/>
    <property type="match status" value="1"/>
</dbReference>
<feature type="compositionally biased region" description="Acidic residues" evidence="1">
    <location>
        <begin position="330"/>
        <end position="351"/>
    </location>
</feature>
<dbReference type="InterPro" id="IPR058627">
    <property type="entry name" value="MdtA-like_C"/>
</dbReference>
<evidence type="ECO:0000313" key="4">
    <source>
        <dbReference type="Proteomes" id="UP000572635"/>
    </source>
</evidence>
<evidence type="ECO:0000259" key="2">
    <source>
        <dbReference type="Pfam" id="PF25967"/>
    </source>
</evidence>
<feature type="compositionally biased region" description="Acidic residues" evidence="1">
    <location>
        <begin position="223"/>
        <end position="233"/>
    </location>
</feature>
<dbReference type="GO" id="GO:0015562">
    <property type="term" value="F:efflux transmembrane transporter activity"/>
    <property type="evidence" value="ECO:0007669"/>
    <property type="project" value="TreeGrafter"/>
</dbReference>
<protein>
    <submittedName>
        <fullName evidence="3">Multidrug efflux pump subunit AcrA (Membrane-fusion protein)</fullName>
    </submittedName>
</protein>
<dbReference type="AlphaFoldDB" id="A0A7W8QQP7"/>
<dbReference type="Gene3D" id="2.40.50.100">
    <property type="match status" value="1"/>
</dbReference>
<organism evidence="3 4">
    <name type="scientific">Nocardiopsis composta</name>
    <dbReference type="NCBI Taxonomy" id="157465"/>
    <lineage>
        <taxon>Bacteria</taxon>
        <taxon>Bacillati</taxon>
        <taxon>Actinomycetota</taxon>
        <taxon>Actinomycetes</taxon>
        <taxon>Streptosporangiales</taxon>
        <taxon>Nocardiopsidaceae</taxon>
        <taxon>Nocardiopsis</taxon>
    </lineage>
</organism>
<feature type="domain" description="Multidrug resistance protein MdtA-like C-terminal permuted SH3" evidence="2">
    <location>
        <begin position="268"/>
        <end position="322"/>
    </location>
</feature>
<dbReference type="Gene3D" id="2.40.420.20">
    <property type="match status" value="1"/>
</dbReference>
<dbReference type="PANTHER" id="PTHR30469">
    <property type="entry name" value="MULTIDRUG RESISTANCE PROTEIN MDTA"/>
    <property type="match status" value="1"/>
</dbReference>
<dbReference type="Proteomes" id="UP000572635">
    <property type="component" value="Unassembled WGS sequence"/>
</dbReference>